<evidence type="ECO:0000313" key="1">
    <source>
        <dbReference type="EMBL" id="KAJ8707149.1"/>
    </source>
</evidence>
<evidence type="ECO:0000313" key="2">
    <source>
        <dbReference type="Proteomes" id="UP001231649"/>
    </source>
</evidence>
<comment type="caution">
    <text evidence="1">The sequence shown here is derived from an EMBL/GenBank/DDBJ whole genome shotgun (WGS) entry which is preliminary data.</text>
</comment>
<dbReference type="EMBL" id="CM056805">
    <property type="protein sequence ID" value="KAJ8707149.1"/>
    <property type="molecule type" value="Genomic_DNA"/>
</dbReference>
<dbReference type="Proteomes" id="UP001231649">
    <property type="component" value="Chromosome 29"/>
</dbReference>
<accession>A0ACC2Q303</accession>
<sequence length="221" mass="25376">MSALQALLRYPFKSKPPSPLIAHIRNKLFDCVVKGFSVVFVWIPSHCGIKGNEKADRLANEAVVCGDTVPFKNYCQDLATLPRHYLRDSWDKVWAESSCSKGKYYFSIQSQIPRKPWFSILRLGKIATTILIRMRLGHTTCPVHLARFHIIDSPQCECGHDFGDLNHIFFSCPIHDRTSFLYSLITLRVPFPTSIQTLLFSFNPSIYSVLSDYIYENNIRL</sequence>
<protein>
    <submittedName>
        <fullName evidence="1">Uncharacterized protein</fullName>
    </submittedName>
</protein>
<organism evidence="1 2">
    <name type="scientific">Mythimna loreyi</name>
    <dbReference type="NCBI Taxonomy" id="667449"/>
    <lineage>
        <taxon>Eukaryota</taxon>
        <taxon>Metazoa</taxon>
        <taxon>Ecdysozoa</taxon>
        <taxon>Arthropoda</taxon>
        <taxon>Hexapoda</taxon>
        <taxon>Insecta</taxon>
        <taxon>Pterygota</taxon>
        <taxon>Neoptera</taxon>
        <taxon>Endopterygota</taxon>
        <taxon>Lepidoptera</taxon>
        <taxon>Glossata</taxon>
        <taxon>Ditrysia</taxon>
        <taxon>Noctuoidea</taxon>
        <taxon>Noctuidae</taxon>
        <taxon>Noctuinae</taxon>
        <taxon>Hadenini</taxon>
        <taxon>Mythimna</taxon>
    </lineage>
</organism>
<name>A0ACC2Q303_9NEOP</name>
<proteinExistence type="predicted"/>
<keyword evidence="2" id="KW-1185">Reference proteome</keyword>
<reference evidence="1" key="1">
    <citation type="submission" date="2023-03" db="EMBL/GenBank/DDBJ databases">
        <title>Chromosome-level genomes of two armyworms, Mythimna separata and Mythimna loreyi, provide insights into the biosynthesis and reception of sex pheromones.</title>
        <authorList>
            <person name="Zhao H."/>
        </authorList>
    </citation>
    <scope>NUCLEOTIDE SEQUENCE</scope>
    <source>
        <strain evidence="1">BeijingLab</strain>
    </source>
</reference>
<gene>
    <name evidence="1" type="ORF">PYW08_011283</name>
</gene>